<name>A0ACC0XQX4_9ROSI</name>
<reference evidence="2" key="1">
    <citation type="journal article" date="2023" name="G3 (Bethesda)">
        <title>Genome assembly and association tests identify interacting loci associated with vigor, precocity, and sex in interspecific pistachio rootstocks.</title>
        <authorList>
            <person name="Palmer W."/>
            <person name="Jacygrad E."/>
            <person name="Sagayaradj S."/>
            <person name="Cavanaugh K."/>
            <person name="Han R."/>
            <person name="Bertier L."/>
            <person name="Beede B."/>
            <person name="Kafkas S."/>
            <person name="Golino D."/>
            <person name="Preece J."/>
            <person name="Michelmore R."/>
        </authorList>
    </citation>
    <scope>NUCLEOTIDE SEQUENCE [LARGE SCALE GENOMIC DNA]</scope>
</reference>
<protein>
    <submittedName>
        <fullName evidence="1">Uncharacterized protein</fullName>
    </submittedName>
</protein>
<keyword evidence="2" id="KW-1185">Reference proteome</keyword>
<comment type="caution">
    <text evidence="1">The sequence shown here is derived from an EMBL/GenBank/DDBJ whole genome shotgun (WGS) entry which is preliminary data.</text>
</comment>
<dbReference type="EMBL" id="CM047746">
    <property type="protein sequence ID" value="KAJ0020796.1"/>
    <property type="molecule type" value="Genomic_DNA"/>
</dbReference>
<accession>A0ACC0XQX4</accession>
<evidence type="ECO:0000313" key="1">
    <source>
        <dbReference type="EMBL" id="KAJ0020796.1"/>
    </source>
</evidence>
<gene>
    <name evidence="1" type="ORF">Pint_32679</name>
</gene>
<proteinExistence type="predicted"/>
<dbReference type="Proteomes" id="UP001163603">
    <property type="component" value="Chromosome 11"/>
</dbReference>
<sequence length="173" mass="19013">MTNDRKIGVAMDFSKGSKLALKWATDNLLDKGDTLYLIHIKPSLDDESRNLLWSPSGSPLIPLAEFREREVLQKYDIQFDPEVLDMLETASRQTHVPLCYNNCFASVVAKLYWGDARDKLCEAVGALKLDALVMGSRGLGSIQRVLLGSVSSYVIASATCPVTIVKDPSAKGH</sequence>
<organism evidence="1 2">
    <name type="scientific">Pistacia integerrima</name>
    <dbReference type="NCBI Taxonomy" id="434235"/>
    <lineage>
        <taxon>Eukaryota</taxon>
        <taxon>Viridiplantae</taxon>
        <taxon>Streptophyta</taxon>
        <taxon>Embryophyta</taxon>
        <taxon>Tracheophyta</taxon>
        <taxon>Spermatophyta</taxon>
        <taxon>Magnoliopsida</taxon>
        <taxon>eudicotyledons</taxon>
        <taxon>Gunneridae</taxon>
        <taxon>Pentapetalae</taxon>
        <taxon>rosids</taxon>
        <taxon>malvids</taxon>
        <taxon>Sapindales</taxon>
        <taxon>Anacardiaceae</taxon>
        <taxon>Pistacia</taxon>
    </lineage>
</organism>
<evidence type="ECO:0000313" key="2">
    <source>
        <dbReference type="Proteomes" id="UP001163603"/>
    </source>
</evidence>